<feature type="compositionally biased region" description="Polar residues" evidence="1">
    <location>
        <begin position="354"/>
        <end position="379"/>
    </location>
</feature>
<dbReference type="Pfam" id="PF00400">
    <property type="entry name" value="WD40"/>
    <property type="match status" value="1"/>
</dbReference>
<feature type="region of interest" description="Disordered" evidence="1">
    <location>
        <begin position="316"/>
        <end position="499"/>
    </location>
</feature>
<feature type="compositionally biased region" description="Low complexity" evidence="1">
    <location>
        <begin position="425"/>
        <end position="436"/>
    </location>
</feature>
<dbReference type="SMART" id="SM00320">
    <property type="entry name" value="WD40"/>
    <property type="match status" value="5"/>
</dbReference>
<dbReference type="PANTHER" id="PTHR44464:SF1">
    <property type="entry name" value="WD REPEAT-CONTAINING PROTEIN 17"/>
    <property type="match status" value="1"/>
</dbReference>
<feature type="compositionally biased region" description="Basic and acidic residues" evidence="1">
    <location>
        <begin position="331"/>
        <end position="350"/>
    </location>
</feature>
<dbReference type="SUPFAM" id="SSF50978">
    <property type="entry name" value="WD40 repeat-like"/>
    <property type="match status" value="1"/>
</dbReference>
<dbReference type="Proteomes" id="UP000179807">
    <property type="component" value="Unassembled WGS sequence"/>
</dbReference>
<dbReference type="InterPro" id="IPR036322">
    <property type="entry name" value="WD40_repeat_dom_sf"/>
</dbReference>
<gene>
    <name evidence="3" type="ORF">TRFO_14101</name>
</gene>
<feature type="compositionally biased region" description="Basic and acidic residues" evidence="1">
    <location>
        <begin position="449"/>
        <end position="462"/>
    </location>
</feature>
<evidence type="ECO:0000256" key="1">
    <source>
        <dbReference type="SAM" id="MobiDB-lite"/>
    </source>
</evidence>
<evidence type="ECO:0000313" key="4">
    <source>
        <dbReference type="Proteomes" id="UP000179807"/>
    </source>
</evidence>
<name>A0A1J4KWE1_9EUKA</name>
<protein>
    <recommendedName>
        <fullName evidence="2">Anaphase-promoting complex subunit 4-like WD40 domain-containing protein</fullName>
    </recommendedName>
</protein>
<organism evidence="3 4">
    <name type="scientific">Tritrichomonas foetus</name>
    <dbReference type="NCBI Taxonomy" id="1144522"/>
    <lineage>
        <taxon>Eukaryota</taxon>
        <taxon>Metamonada</taxon>
        <taxon>Parabasalia</taxon>
        <taxon>Tritrichomonadida</taxon>
        <taxon>Tritrichomonadidae</taxon>
        <taxon>Tritrichomonas</taxon>
    </lineage>
</organism>
<evidence type="ECO:0000313" key="3">
    <source>
        <dbReference type="EMBL" id="OHT15474.1"/>
    </source>
</evidence>
<sequence>MLFSADSCIRVWNQQTGSLIYTFDIGADKINDFAFTRDGRSLLIASVTSQSKTIQTIDLYKDNSPEISTGTHEVSAIFCSSDGSRFACGSTDGTILAYNTITHEKIFDFRVHRSRITSITFNPSSNDIIATDEVGKASFIKCVGGYKYVKKDGIKILPKWKSKFGSISEIDISPHQLILAIACKSGIYIYDLAKMKINQSQIGFGSAPTNHVRFSPTNKDILIVSNEENKIFIYDMSAMAILNDPIELQANITSINFRNDGNTLAVALENTSIITLDIRDSSIIHEFRTDNTLATNVVSFQPVEVTDQPKFKQTVLSDAPKITKPNLSKNESTKPSDSGRKFPSQGEKKMPSFSRLSQSKNLKSQPKQSNIRQNIQTKSDPQKTEKEDDKIDSDGFLLKYETTDSEKVPSSSTSPRVTSPKETKAASPVKSSSSPKTDFISPPSSPSKQKHEPEQKQNEKKSPIKNVSSPEPKPKLPQKLVAHSPPKPPQKSRLPESAPRVITQENISFDDDLDLSNVPQDMRETVKAICHYFDDKLELHKEEMHQHLNTIHLDLLCRLKELESKIDSIVSNK</sequence>
<proteinExistence type="predicted"/>
<dbReference type="InterPro" id="IPR001680">
    <property type="entry name" value="WD40_rpt"/>
</dbReference>
<dbReference type="EMBL" id="MLAK01000218">
    <property type="protein sequence ID" value="OHT15474.1"/>
    <property type="molecule type" value="Genomic_DNA"/>
</dbReference>
<dbReference type="Gene3D" id="2.130.10.10">
    <property type="entry name" value="YVTN repeat-like/Quinoprotein amine dehydrogenase"/>
    <property type="match status" value="2"/>
</dbReference>
<dbReference type="GeneID" id="94832306"/>
<dbReference type="InterPro" id="IPR024977">
    <property type="entry name" value="Apc4-like_WD40_dom"/>
</dbReference>
<accession>A0A1J4KWE1</accession>
<dbReference type="InterPro" id="IPR015943">
    <property type="entry name" value="WD40/YVTN_repeat-like_dom_sf"/>
</dbReference>
<evidence type="ECO:0000259" key="2">
    <source>
        <dbReference type="Pfam" id="PF12894"/>
    </source>
</evidence>
<feature type="domain" description="Anaphase-promoting complex subunit 4-like WD40" evidence="2">
    <location>
        <begin position="214"/>
        <end position="293"/>
    </location>
</feature>
<reference evidence="3" key="1">
    <citation type="submission" date="2016-10" db="EMBL/GenBank/DDBJ databases">
        <authorList>
            <person name="Benchimol M."/>
            <person name="Almeida L.G."/>
            <person name="Vasconcelos A.T."/>
            <person name="Perreira-Neves A."/>
            <person name="Rosa I.A."/>
            <person name="Tasca T."/>
            <person name="Bogo M.R."/>
            <person name="de Souza W."/>
        </authorList>
    </citation>
    <scope>NUCLEOTIDE SEQUENCE [LARGE SCALE GENOMIC DNA]</scope>
    <source>
        <strain evidence="3">K</strain>
    </source>
</reference>
<feature type="compositionally biased region" description="Low complexity" evidence="1">
    <location>
        <begin position="408"/>
        <end position="418"/>
    </location>
</feature>
<dbReference type="VEuPathDB" id="TrichDB:TRFO_14101"/>
<dbReference type="RefSeq" id="XP_068368610.1">
    <property type="nucleotide sequence ID" value="XM_068497602.1"/>
</dbReference>
<keyword evidence="4" id="KW-1185">Reference proteome</keyword>
<comment type="caution">
    <text evidence="3">The sequence shown here is derived from an EMBL/GenBank/DDBJ whole genome shotgun (WGS) entry which is preliminary data.</text>
</comment>
<dbReference type="Pfam" id="PF12894">
    <property type="entry name" value="ANAPC4_WD40"/>
    <property type="match status" value="1"/>
</dbReference>
<dbReference type="AlphaFoldDB" id="A0A1J4KWE1"/>
<dbReference type="PANTHER" id="PTHR44464">
    <property type="entry name" value="WD REPEAT-CONTAINING PROTEIN 17"/>
    <property type="match status" value="1"/>
</dbReference>
<feature type="compositionally biased region" description="Basic and acidic residues" evidence="1">
    <location>
        <begin position="380"/>
        <end position="393"/>
    </location>
</feature>